<gene>
    <name evidence="1" type="ORF">PEX2_031860</name>
</gene>
<evidence type="ECO:0000313" key="2">
    <source>
        <dbReference type="Proteomes" id="UP000030143"/>
    </source>
</evidence>
<dbReference type="RefSeq" id="XP_016592963.1">
    <property type="nucleotide sequence ID" value="XM_016740461.1"/>
</dbReference>
<name>A0A0A2KMV6_PENEN</name>
<dbReference type="InterPro" id="IPR011990">
    <property type="entry name" value="TPR-like_helical_dom_sf"/>
</dbReference>
<dbReference type="STRING" id="27334.A0A0A2KMV6"/>
<protein>
    <submittedName>
        <fullName evidence="1">Tetratricopeptide-like helical</fullName>
    </submittedName>
</protein>
<dbReference type="Proteomes" id="UP000030143">
    <property type="component" value="Unassembled WGS sequence"/>
</dbReference>
<accession>A0A0A2KMV6</accession>
<dbReference type="Gene3D" id="1.25.40.10">
    <property type="entry name" value="Tetratricopeptide repeat domain"/>
    <property type="match status" value="1"/>
</dbReference>
<sequence>MYEAYQDQLPPGVNLATFASVGEQLIKLSHSQFPSASLVRSISIDVDAVYRIAVALADLQKGHYVYQWALTSCAKANSRRALVELVNRYIDTEGVDIYRNTECIAKVKDLALKDEFPHAIMLYAKLLIWRGENAEAARLLEQRILPYIQPTRKHPGLWEDIKLSNNFDSPWRMYAVAVEQEQGLAGIQRATHRAALEFHDPTAMADYAISALETEAPNKYEVYESYMSAAAVGGHTPACLHIANFYYRTFQGEFATEAERNAKKREEANAARNALLQRFEPIANWVYTLFNQPMDHMAYRMLAMEWYELAFDKGSSEAGYILAMLFREEGDMEKSREVYNLTAQKGLPTTVPKKGLVEMRDKWEDQTFQPGLPPKLLRLS</sequence>
<comment type="caution">
    <text evidence="1">The sequence shown here is derived from an EMBL/GenBank/DDBJ whole genome shotgun (WGS) entry which is preliminary data.</text>
</comment>
<dbReference type="VEuPathDB" id="FungiDB:PEXP_009430"/>
<dbReference type="OrthoDB" id="250175at2759"/>
<keyword evidence="2" id="KW-1185">Reference proteome</keyword>
<dbReference type="AlphaFoldDB" id="A0A0A2KMV6"/>
<reference evidence="1 2" key="1">
    <citation type="journal article" date="2015" name="Mol. Plant Microbe Interact.">
        <title>Genome, transcriptome, and functional analyses of Penicillium expansum provide new insights into secondary metabolism and pathogenicity.</title>
        <authorList>
            <person name="Ballester A.R."/>
            <person name="Marcet-Houben M."/>
            <person name="Levin E."/>
            <person name="Sela N."/>
            <person name="Selma-Lazaro C."/>
            <person name="Carmona L."/>
            <person name="Wisniewski M."/>
            <person name="Droby S."/>
            <person name="Gonzalez-Candelas L."/>
            <person name="Gabaldon T."/>
        </authorList>
    </citation>
    <scope>NUCLEOTIDE SEQUENCE [LARGE SCALE GENOMIC DNA]</scope>
    <source>
        <strain evidence="1 2">MD-8</strain>
    </source>
</reference>
<evidence type="ECO:0000313" key="1">
    <source>
        <dbReference type="EMBL" id="KGO49553.1"/>
    </source>
</evidence>
<dbReference type="GeneID" id="27675880"/>
<proteinExistence type="predicted"/>
<dbReference type="HOGENOM" id="CLU_028420_0_0_1"/>
<dbReference type="PhylomeDB" id="A0A0A2KMV6"/>
<dbReference type="SUPFAM" id="SSF81901">
    <property type="entry name" value="HCP-like"/>
    <property type="match status" value="1"/>
</dbReference>
<organism evidence="1 2">
    <name type="scientific">Penicillium expansum</name>
    <name type="common">Blue mold rot fungus</name>
    <dbReference type="NCBI Taxonomy" id="27334"/>
    <lineage>
        <taxon>Eukaryota</taxon>
        <taxon>Fungi</taxon>
        <taxon>Dikarya</taxon>
        <taxon>Ascomycota</taxon>
        <taxon>Pezizomycotina</taxon>
        <taxon>Eurotiomycetes</taxon>
        <taxon>Eurotiomycetidae</taxon>
        <taxon>Eurotiales</taxon>
        <taxon>Aspergillaceae</taxon>
        <taxon>Penicillium</taxon>
    </lineage>
</organism>
<dbReference type="EMBL" id="JQFZ01000379">
    <property type="protein sequence ID" value="KGO49553.1"/>
    <property type="molecule type" value="Genomic_DNA"/>
</dbReference>